<dbReference type="Gene3D" id="3.40.1190.20">
    <property type="match status" value="1"/>
</dbReference>
<evidence type="ECO:0000256" key="1">
    <source>
        <dbReference type="ARBA" id="ARBA00010688"/>
    </source>
</evidence>
<name>A0ABT9XEV1_9BACL</name>
<proteinExistence type="inferred from homology"/>
<keyword evidence="6" id="KW-1185">Reference proteome</keyword>
<evidence type="ECO:0000256" key="2">
    <source>
        <dbReference type="ARBA" id="ARBA00022679"/>
    </source>
</evidence>
<comment type="similarity">
    <text evidence="1">Belongs to the carbohydrate kinase PfkB family.</text>
</comment>
<dbReference type="Proteomes" id="UP001232973">
    <property type="component" value="Unassembled WGS sequence"/>
</dbReference>
<dbReference type="InterPro" id="IPR029056">
    <property type="entry name" value="Ribokinase-like"/>
</dbReference>
<evidence type="ECO:0000259" key="4">
    <source>
        <dbReference type="Pfam" id="PF00294"/>
    </source>
</evidence>
<dbReference type="RefSeq" id="WP_274455198.1">
    <property type="nucleotide sequence ID" value="NZ_CP067097.1"/>
</dbReference>
<dbReference type="EC" id="2.7.1.45" evidence="5"/>
<dbReference type="Pfam" id="PF00294">
    <property type="entry name" value="PfkB"/>
    <property type="match status" value="1"/>
</dbReference>
<keyword evidence="3" id="KW-0418">Kinase</keyword>
<reference evidence="5 6" key="1">
    <citation type="submission" date="2023-07" db="EMBL/GenBank/DDBJ databases">
        <title>Genomic Encyclopedia of Type Strains, Phase IV (KMG-IV): sequencing the most valuable type-strain genomes for metagenomic binning, comparative biology and taxonomic classification.</title>
        <authorList>
            <person name="Goeker M."/>
        </authorList>
    </citation>
    <scope>NUCLEOTIDE SEQUENCE [LARGE SCALE GENOMIC DNA]</scope>
    <source>
        <strain evidence="5 6">DSM 4006</strain>
    </source>
</reference>
<evidence type="ECO:0000256" key="3">
    <source>
        <dbReference type="ARBA" id="ARBA00022777"/>
    </source>
</evidence>
<dbReference type="SUPFAM" id="SSF53613">
    <property type="entry name" value="Ribokinase-like"/>
    <property type="match status" value="1"/>
</dbReference>
<accession>A0ABT9XEV1</accession>
<protein>
    <submittedName>
        <fullName evidence="5">2-dehydro-3-deoxygluconokinase</fullName>
        <ecNumber evidence="5">2.7.1.45</ecNumber>
    </submittedName>
</protein>
<gene>
    <name evidence="5" type="ORF">J2S03_000641</name>
</gene>
<feature type="domain" description="Carbohydrate kinase PfkB" evidence="4">
    <location>
        <begin position="13"/>
        <end position="316"/>
    </location>
</feature>
<dbReference type="PANTHER" id="PTHR43320:SF3">
    <property type="entry name" value="CARBOHYDRATE KINASE PFKB DOMAIN-CONTAINING PROTEIN"/>
    <property type="match status" value="1"/>
</dbReference>
<dbReference type="InterPro" id="IPR011611">
    <property type="entry name" value="PfkB_dom"/>
</dbReference>
<dbReference type="EMBL" id="JAUSTP010000002">
    <property type="protein sequence ID" value="MDQ0188829.1"/>
    <property type="molecule type" value="Genomic_DNA"/>
</dbReference>
<dbReference type="CDD" id="cd01166">
    <property type="entry name" value="KdgK"/>
    <property type="match status" value="1"/>
</dbReference>
<comment type="caution">
    <text evidence="5">The sequence shown here is derived from an EMBL/GenBank/DDBJ whole genome shotgun (WGS) entry which is preliminary data.</text>
</comment>
<evidence type="ECO:0000313" key="5">
    <source>
        <dbReference type="EMBL" id="MDQ0188829.1"/>
    </source>
</evidence>
<evidence type="ECO:0000313" key="6">
    <source>
        <dbReference type="Proteomes" id="UP001232973"/>
    </source>
</evidence>
<sequence length="332" mass="36198">MTTTRDLQRTPSVFTFGEPLVVLVPDAPGLLATTHQLRPYPAGAELNTAVGLARLGLNVAMGCSVGADAFGQLILKSGRAEGVNMAYVRQDEAAPTGVFFKQWSGLKGKTTVYYYRSTSSMAMGGWQPSEELLRALQARTWDWVHSTGITWMIGERTRRVATELLERCHMLELPVSFDVNVRLKLGDVEQWRACVWEVLPYLTWFLLGDEEAALLFDTDDAARIEQVLRDRGFSGEGVVLKLGEAGAVASVQGAQTRTPAWPVSRVVDTVGAGDGFNAGWIAGMLRGFDLNEALKLGAVVGAYAVTSMADYDGYPTWPEALQELTGKGFVER</sequence>
<keyword evidence="2 5" id="KW-0808">Transferase</keyword>
<dbReference type="InterPro" id="IPR052700">
    <property type="entry name" value="Carb_kinase_PfkB-like"/>
</dbReference>
<dbReference type="GO" id="GO:0008673">
    <property type="term" value="F:2-dehydro-3-deoxygluconokinase activity"/>
    <property type="evidence" value="ECO:0007669"/>
    <property type="project" value="UniProtKB-EC"/>
</dbReference>
<organism evidence="5 6">
    <name type="scientific">Alicyclobacillus cycloheptanicus</name>
    <dbReference type="NCBI Taxonomy" id="1457"/>
    <lineage>
        <taxon>Bacteria</taxon>
        <taxon>Bacillati</taxon>
        <taxon>Bacillota</taxon>
        <taxon>Bacilli</taxon>
        <taxon>Bacillales</taxon>
        <taxon>Alicyclobacillaceae</taxon>
        <taxon>Alicyclobacillus</taxon>
    </lineage>
</organism>
<dbReference type="PANTHER" id="PTHR43320">
    <property type="entry name" value="SUGAR KINASE"/>
    <property type="match status" value="1"/>
</dbReference>